<gene>
    <name evidence="1" type="ORF">GOP47_0004683</name>
</gene>
<evidence type="ECO:0000313" key="1">
    <source>
        <dbReference type="EMBL" id="KAI5081500.1"/>
    </source>
</evidence>
<dbReference type="AlphaFoldDB" id="A0A9D4V8P9"/>
<keyword evidence="2" id="KW-1185">Reference proteome</keyword>
<dbReference type="EMBL" id="JABFUD020000004">
    <property type="protein sequence ID" value="KAI5081500.1"/>
    <property type="molecule type" value="Genomic_DNA"/>
</dbReference>
<dbReference type="Proteomes" id="UP000886520">
    <property type="component" value="Chromosome 4"/>
</dbReference>
<proteinExistence type="predicted"/>
<protein>
    <submittedName>
        <fullName evidence="1">Uncharacterized protein</fullName>
    </submittedName>
</protein>
<accession>A0A9D4V8P9</accession>
<feature type="non-terminal residue" evidence="1">
    <location>
        <position position="266"/>
    </location>
</feature>
<evidence type="ECO:0000313" key="2">
    <source>
        <dbReference type="Proteomes" id="UP000886520"/>
    </source>
</evidence>
<name>A0A9D4V8P9_ADICA</name>
<sequence>MMVSISFEAILSPPSASSDGLFISLCTRQCFFMHEWWPANGAPPLALPCLPCNPQLPQTMATLFAYLAACDLPSSSSLAARSLHASDDTHRYLVFAAPCFQHRFLIFMPWKLYMAQEPPFASSVYCSPRSLSLASTAPLVAQQRCMAANSWFPRICGRPWLLLSFHPDATGVMPSSCSTAHGQPFCAAGCSAPSSHSPLGDSHSSLLCSIRFPQGGPQAPLCSTTGSPQQLPASCFATSPLGGPLATPHATATWPCSMQTLLPLMA</sequence>
<organism evidence="1 2">
    <name type="scientific">Adiantum capillus-veneris</name>
    <name type="common">Maidenhair fern</name>
    <dbReference type="NCBI Taxonomy" id="13818"/>
    <lineage>
        <taxon>Eukaryota</taxon>
        <taxon>Viridiplantae</taxon>
        <taxon>Streptophyta</taxon>
        <taxon>Embryophyta</taxon>
        <taxon>Tracheophyta</taxon>
        <taxon>Polypodiopsida</taxon>
        <taxon>Polypodiidae</taxon>
        <taxon>Polypodiales</taxon>
        <taxon>Pteridineae</taxon>
        <taxon>Pteridaceae</taxon>
        <taxon>Vittarioideae</taxon>
        <taxon>Adiantum</taxon>
    </lineage>
</organism>
<reference evidence="1" key="1">
    <citation type="submission" date="2021-01" db="EMBL/GenBank/DDBJ databases">
        <title>Adiantum capillus-veneris genome.</title>
        <authorList>
            <person name="Fang Y."/>
            <person name="Liao Q."/>
        </authorList>
    </citation>
    <scope>NUCLEOTIDE SEQUENCE</scope>
    <source>
        <strain evidence="1">H3</strain>
        <tissue evidence="1">Leaf</tissue>
    </source>
</reference>
<comment type="caution">
    <text evidence="1">The sequence shown here is derived from an EMBL/GenBank/DDBJ whole genome shotgun (WGS) entry which is preliminary data.</text>
</comment>